<evidence type="ECO:0000313" key="2">
    <source>
        <dbReference type="Proteomes" id="UP000217736"/>
    </source>
</evidence>
<keyword evidence="2" id="KW-1185">Reference proteome</keyword>
<dbReference type="Proteomes" id="UP000217736">
    <property type="component" value="Chromosome"/>
</dbReference>
<dbReference type="KEGG" id="mshg:MSG_04402"/>
<organism evidence="1 2">
    <name type="scientific">Mycobacterium shigaense</name>
    <dbReference type="NCBI Taxonomy" id="722731"/>
    <lineage>
        <taxon>Bacteria</taxon>
        <taxon>Bacillati</taxon>
        <taxon>Actinomycetota</taxon>
        <taxon>Actinomycetes</taxon>
        <taxon>Mycobacteriales</taxon>
        <taxon>Mycobacteriaceae</taxon>
        <taxon>Mycobacterium</taxon>
        <taxon>Mycobacterium simiae complex</taxon>
    </lineage>
</organism>
<name>A0A1Z4ENJ4_9MYCO</name>
<dbReference type="EMBL" id="AP018164">
    <property type="protein sequence ID" value="BAX94518.1"/>
    <property type="molecule type" value="Genomic_DNA"/>
</dbReference>
<gene>
    <name evidence="1" type="ORF">MSG_04402</name>
</gene>
<sequence length="76" mass="8002">MAETNEFDVVVLGARPIGLHAAVGLTARQAAAAGHRARGVDVEIGDVVLGALCRQIYRSGTYGGRRGQALYTRYSA</sequence>
<reference evidence="2" key="1">
    <citation type="submission" date="2017-06" db="EMBL/GenBank/DDBJ databases">
        <title>Complete Genome Sequence of Mycobacterium shigaense.</title>
        <authorList>
            <person name="Fukano H."/>
            <person name="Yoshida M."/>
            <person name="Kazumi Y."/>
            <person name="Ogura Y."/>
            <person name="Mitarai S."/>
            <person name="Hayashi T."/>
            <person name="Hoshino Y."/>
        </authorList>
    </citation>
    <scope>NUCLEOTIDE SEQUENCE [LARGE SCALE GENOMIC DNA]</scope>
    <source>
        <strain evidence="2">UN-152</strain>
    </source>
</reference>
<accession>A0A1Z4ENJ4</accession>
<proteinExistence type="predicted"/>
<dbReference type="AlphaFoldDB" id="A0A1Z4ENJ4"/>
<protein>
    <submittedName>
        <fullName evidence="1">Oxidoreductase</fullName>
    </submittedName>
</protein>
<evidence type="ECO:0000313" key="1">
    <source>
        <dbReference type="EMBL" id="BAX94518.1"/>
    </source>
</evidence>